<dbReference type="EMBL" id="JAAKZI010000030">
    <property type="protein sequence ID" value="NGN84786.1"/>
    <property type="molecule type" value="Genomic_DNA"/>
</dbReference>
<sequence>MDITLLLVVLILVVLFASISVVGALHRIRDASEKALALLENQAARQNTDDSSR</sequence>
<proteinExistence type="predicted"/>
<protein>
    <submittedName>
        <fullName evidence="1">Uncharacterized protein</fullName>
    </submittedName>
</protein>
<gene>
    <name evidence="1" type="ORF">G6N77_15170</name>
</gene>
<comment type="caution">
    <text evidence="1">The sequence shown here is derived from an EMBL/GenBank/DDBJ whole genome shotgun (WGS) entry which is preliminary data.</text>
</comment>
<reference evidence="1 2" key="1">
    <citation type="submission" date="2020-02" db="EMBL/GenBank/DDBJ databases">
        <title>Genome sequence of the type strain DSM 27180 of Arthrobacter silviterrae.</title>
        <authorList>
            <person name="Gao J."/>
            <person name="Sun J."/>
        </authorList>
    </citation>
    <scope>NUCLEOTIDE SEQUENCE [LARGE SCALE GENOMIC DNA]</scope>
    <source>
        <strain evidence="1 2">DSM 27180</strain>
    </source>
</reference>
<dbReference type="Proteomes" id="UP000479226">
    <property type="component" value="Unassembled WGS sequence"/>
</dbReference>
<evidence type="ECO:0000313" key="1">
    <source>
        <dbReference type="EMBL" id="NGN84786.1"/>
    </source>
</evidence>
<organism evidence="1 2">
    <name type="scientific">Arthrobacter silviterrae</name>
    <dbReference type="NCBI Taxonomy" id="2026658"/>
    <lineage>
        <taxon>Bacteria</taxon>
        <taxon>Bacillati</taxon>
        <taxon>Actinomycetota</taxon>
        <taxon>Actinomycetes</taxon>
        <taxon>Micrococcales</taxon>
        <taxon>Micrococcaceae</taxon>
        <taxon>Arthrobacter</taxon>
    </lineage>
</organism>
<keyword evidence="2" id="KW-1185">Reference proteome</keyword>
<evidence type="ECO:0000313" key="2">
    <source>
        <dbReference type="Proteomes" id="UP000479226"/>
    </source>
</evidence>
<name>A0ABX0DGA4_9MICC</name>
<accession>A0ABX0DGA4</accession>
<dbReference type="RefSeq" id="WP_165183014.1">
    <property type="nucleotide sequence ID" value="NZ_JAAKZI010000030.1"/>
</dbReference>